<dbReference type="OrthoDB" id="9792173at2"/>
<protein>
    <recommendedName>
        <fullName evidence="2">VOC domain-containing protein</fullName>
    </recommendedName>
</protein>
<dbReference type="PATRIC" id="fig|1280950.3.peg.2777"/>
<dbReference type="Pfam" id="PF13669">
    <property type="entry name" value="Glyoxalase_4"/>
    <property type="match status" value="1"/>
</dbReference>
<dbReference type="eggNOG" id="COG0346">
    <property type="taxonomic scope" value="Bacteria"/>
</dbReference>
<evidence type="ECO:0000256" key="1">
    <source>
        <dbReference type="ARBA" id="ARBA00009308"/>
    </source>
</evidence>
<dbReference type="SUPFAM" id="SSF54593">
    <property type="entry name" value="Glyoxalase/Bleomycin resistance protein/Dihydroxybiphenyl dioxygenase"/>
    <property type="match status" value="1"/>
</dbReference>
<comment type="caution">
    <text evidence="3">The sequence shown here is derived from an EMBL/GenBank/DDBJ whole genome shotgun (WGS) entry which is preliminary data.</text>
</comment>
<dbReference type="CDD" id="cd07249">
    <property type="entry name" value="MMCE"/>
    <property type="match status" value="1"/>
</dbReference>
<comment type="similarity">
    <text evidence="1">Belongs to the methylmalonyl-CoA epimerase family.</text>
</comment>
<dbReference type="RefSeq" id="WP_035617929.1">
    <property type="nucleotide sequence ID" value="NZ_ARYK01000007.1"/>
</dbReference>
<evidence type="ECO:0000313" key="3">
    <source>
        <dbReference type="EMBL" id="KCZ90031.1"/>
    </source>
</evidence>
<dbReference type="InterPro" id="IPR037523">
    <property type="entry name" value="VOC_core"/>
</dbReference>
<dbReference type="Gene3D" id="3.10.180.10">
    <property type="entry name" value="2,3-Dihydroxybiphenyl 1,2-Dioxygenase, domain 1"/>
    <property type="match status" value="1"/>
</dbReference>
<evidence type="ECO:0000259" key="2">
    <source>
        <dbReference type="PROSITE" id="PS51819"/>
    </source>
</evidence>
<dbReference type="InterPro" id="IPR029068">
    <property type="entry name" value="Glyas_Bleomycin-R_OHBP_Dase"/>
</dbReference>
<dbReference type="STRING" id="1280950.HJO_13816"/>
<reference evidence="3 4" key="1">
    <citation type="journal article" date="2014" name="Antonie Van Leeuwenhoek">
        <title>Hyphomonas beringensis sp. nov. and Hyphomonas chukchiensis sp. nov., isolated from surface seawater of the Bering Sea and Chukchi Sea.</title>
        <authorList>
            <person name="Li C."/>
            <person name="Lai Q."/>
            <person name="Li G."/>
            <person name="Dong C."/>
            <person name="Wang J."/>
            <person name="Liao Y."/>
            <person name="Shao Z."/>
        </authorList>
    </citation>
    <scope>NUCLEOTIDE SEQUENCE [LARGE SCALE GENOMIC DNA]</scope>
    <source>
        <strain evidence="3 4">MHS-2</strain>
    </source>
</reference>
<dbReference type="InterPro" id="IPR017515">
    <property type="entry name" value="MeMalonyl-CoA_epimerase"/>
</dbReference>
<dbReference type="EMBL" id="ARYK01000007">
    <property type="protein sequence ID" value="KCZ90031.1"/>
    <property type="molecule type" value="Genomic_DNA"/>
</dbReference>
<keyword evidence="4" id="KW-1185">Reference proteome</keyword>
<organism evidence="3 4">
    <name type="scientific">Hyphomonas johnsonii MHS-2</name>
    <dbReference type="NCBI Taxonomy" id="1280950"/>
    <lineage>
        <taxon>Bacteria</taxon>
        <taxon>Pseudomonadati</taxon>
        <taxon>Pseudomonadota</taxon>
        <taxon>Alphaproteobacteria</taxon>
        <taxon>Hyphomonadales</taxon>
        <taxon>Hyphomonadaceae</taxon>
        <taxon>Hyphomonas</taxon>
    </lineage>
</organism>
<sequence>MSRIFGNVCQNGYVVRDIESAMAHWIEIMGVGPWFYIEDVKTDWFTYRGVASDVKMSIALANSGDLQIELIQQRNDAPSMYKDFLDAGKEGLQHMSYWTHDYQGLYDKAIGLGYTVGHEGQIGGEKGRFAYFDTEAHPGTIVEISDISGTKGKTFAHIRKQAEGWDGTNPIRTFS</sequence>
<dbReference type="AlphaFoldDB" id="A0A059FHP3"/>
<evidence type="ECO:0000313" key="4">
    <source>
        <dbReference type="Proteomes" id="UP000025171"/>
    </source>
</evidence>
<accession>A0A059FHP3</accession>
<proteinExistence type="inferred from homology"/>
<feature type="domain" description="VOC" evidence="2">
    <location>
        <begin position="7"/>
        <end position="147"/>
    </location>
</feature>
<gene>
    <name evidence="3" type="ORF">HJO_13816</name>
</gene>
<name>A0A059FHP3_9PROT</name>
<dbReference type="Proteomes" id="UP000025171">
    <property type="component" value="Unassembled WGS sequence"/>
</dbReference>
<dbReference type="PROSITE" id="PS51819">
    <property type="entry name" value="VOC"/>
    <property type="match status" value="1"/>
</dbReference>